<organism evidence="2 3">
    <name type="scientific">Rhizobium indicum</name>
    <dbReference type="NCBI Taxonomy" id="2583231"/>
    <lineage>
        <taxon>Bacteria</taxon>
        <taxon>Pseudomonadati</taxon>
        <taxon>Pseudomonadota</taxon>
        <taxon>Alphaproteobacteria</taxon>
        <taxon>Hyphomicrobiales</taxon>
        <taxon>Rhizobiaceae</taxon>
        <taxon>Rhizobium/Agrobacterium group</taxon>
        <taxon>Rhizobium</taxon>
    </lineage>
</organism>
<gene>
    <name evidence="2" type="ORF">FFM53_001290</name>
</gene>
<evidence type="ECO:0000313" key="3">
    <source>
        <dbReference type="Proteomes" id="UP000305673"/>
    </source>
</evidence>
<sequence>MTKIKVAPPRKRERDIDRPHQEASGIRWAKRQRSMLSDEMRSAIEYQHFAAQTRPDAAEQQLADEQQWHIRRNCLR</sequence>
<evidence type="ECO:0008006" key="4">
    <source>
        <dbReference type="Google" id="ProtNLM"/>
    </source>
</evidence>
<feature type="compositionally biased region" description="Basic and acidic residues" evidence="1">
    <location>
        <begin position="10"/>
        <end position="21"/>
    </location>
</feature>
<evidence type="ECO:0000313" key="2">
    <source>
        <dbReference type="EMBL" id="QKK15102.1"/>
    </source>
</evidence>
<reference evidence="2 3" key="1">
    <citation type="submission" date="2020-05" db="EMBL/GenBank/DDBJ databases">
        <title>Genome sequences of pea root nodulating Rhizobium spp.</title>
        <authorList>
            <person name="Rahi P."/>
        </authorList>
    </citation>
    <scope>NUCLEOTIDE SEQUENCE [LARGE SCALE GENOMIC DNA]</scope>
    <source>
        <strain evidence="3">JKLM 12A2</strain>
    </source>
</reference>
<protein>
    <recommendedName>
        <fullName evidence="4">Transcriptional regulator</fullName>
    </recommendedName>
</protein>
<dbReference type="RefSeq" id="WP_173883523.1">
    <property type="nucleotide sequence ID" value="NZ_CP054021.1"/>
</dbReference>
<feature type="region of interest" description="Disordered" evidence="1">
    <location>
        <begin position="1"/>
        <end position="27"/>
    </location>
</feature>
<dbReference type="EMBL" id="CP054021">
    <property type="protein sequence ID" value="QKK15102.1"/>
    <property type="molecule type" value="Genomic_DNA"/>
</dbReference>
<evidence type="ECO:0000256" key="1">
    <source>
        <dbReference type="SAM" id="MobiDB-lite"/>
    </source>
</evidence>
<keyword evidence="3" id="KW-1185">Reference proteome</keyword>
<name>A0ABX6P7Z9_9HYPH</name>
<accession>A0ABX6P7Z9</accession>
<dbReference type="Proteomes" id="UP000305673">
    <property type="component" value="Chromosome"/>
</dbReference>
<proteinExistence type="predicted"/>